<dbReference type="Gene3D" id="3.40.50.11350">
    <property type="match status" value="1"/>
</dbReference>
<dbReference type="EMBL" id="ML210189">
    <property type="protein sequence ID" value="TFK25220.1"/>
    <property type="molecule type" value="Genomic_DNA"/>
</dbReference>
<dbReference type="InterPro" id="IPR019378">
    <property type="entry name" value="GDP-Fuc_O-FucTrfase"/>
</dbReference>
<evidence type="ECO:0000313" key="5">
    <source>
        <dbReference type="Proteomes" id="UP000307440"/>
    </source>
</evidence>
<organism evidence="4 5">
    <name type="scientific">Coprinopsis marcescibilis</name>
    <name type="common">Agaric fungus</name>
    <name type="synonym">Psathyrella marcescibilis</name>
    <dbReference type="NCBI Taxonomy" id="230819"/>
    <lineage>
        <taxon>Eukaryota</taxon>
        <taxon>Fungi</taxon>
        <taxon>Dikarya</taxon>
        <taxon>Basidiomycota</taxon>
        <taxon>Agaricomycotina</taxon>
        <taxon>Agaricomycetes</taxon>
        <taxon>Agaricomycetidae</taxon>
        <taxon>Agaricales</taxon>
        <taxon>Agaricineae</taxon>
        <taxon>Psathyrellaceae</taxon>
        <taxon>Coprinopsis</taxon>
    </lineage>
</organism>
<dbReference type="OrthoDB" id="423313at2759"/>
<keyword evidence="3" id="KW-0119">Carbohydrate metabolism</keyword>
<keyword evidence="1" id="KW-0808">Transferase</keyword>
<evidence type="ECO:0008006" key="6">
    <source>
        <dbReference type="Google" id="ProtNLM"/>
    </source>
</evidence>
<dbReference type="STRING" id="230819.A0A5C3KYG1"/>
<evidence type="ECO:0000256" key="3">
    <source>
        <dbReference type="ARBA" id="ARBA00023277"/>
    </source>
</evidence>
<accession>A0A5C3KYG1</accession>
<keyword evidence="5" id="KW-1185">Reference proteome</keyword>
<reference evidence="4 5" key="1">
    <citation type="journal article" date="2019" name="Nat. Ecol. Evol.">
        <title>Megaphylogeny resolves global patterns of mushroom evolution.</title>
        <authorList>
            <person name="Varga T."/>
            <person name="Krizsan K."/>
            <person name="Foldi C."/>
            <person name="Dima B."/>
            <person name="Sanchez-Garcia M."/>
            <person name="Sanchez-Ramirez S."/>
            <person name="Szollosi G.J."/>
            <person name="Szarkandi J.G."/>
            <person name="Papp V."/>
            <person name="Albert L."/>
            <person name="Andreopoulos W."/>
            <person name="Angelini C."/>
            <person name="Antonin V."/>
            <person name="Barry K.W."/>
            <person name="Bougher N.L."/>
            <person name="Buchanan P."/>
            <person name="Buyck B."/>
            <person name="Bense V."/>
            <person name="Catcheside P."/>
            <person name="Chovatia M."/>
            <person name="Cooper J."/>
            <person name="Damon W."/>
            <person name="Desjardin D."/>
            <person name="Finy P."/>
            <person name="Geml J."/>
            <person name="Haridas S."/>
            <person name="Hughes K."/>
            <person name="Justo A."/>
            <person name="Karasinski D."/>
            <person name="Kautmanova I."/>
            <person name="Kiss B."/>
            <person name="Kocsube S."/>
            <person name="Kotiranta H."/>
            <person name="LaButti K.M."/>
            <person name="Lechner B.E."/>
            <person name="Liimatainen K."/>
            <person name="Lipzen A."/>
            <person name="Lukacs Z."/>
            <person name="Mihaltcheva S."/>
            <person name="Morgado L.N."/>
            <person name="Niskanen T."/>
            <person name="Noordeloos M.E."/>
            <person name="Ohm R.A."/>
            <person name="Ortiz-Santana B."/>
            <person name="Ovrebo C."/>
            <person name="Racz N."/>
            <person name="Riley R."/>
            <person name="Savchenko A."/>
            <person name="Shiryaev A."/>
            <person name="Soop K."/>
            <person name="Spirin V."/>
            <person name="Szebenyi C."/>
            <person name="Tomsovsky M."/>
            <person name="Tulloss R.E."/>
            <person name="Uehling J."/>
            <person name="Grigoriev I.V."/>
            <person name="Vagvolgyi C."/>
            <person name="Papp T."/>
            <person name="Martin F.M."/>
            <person name="Miettinen O."/>
            <person name="Hibbett D.S."/>
            <person name="Nagy L.G."/>
        </authorList>
    </citation>
    <scope>NUCLEOTIDE SEQUENCE [LARGE SCALE GENOMIC DNA]</scope>
    <source>
        <strain evidence="4 5">CBS 121175</strain>
    </source>
</reference>
<dbReference type="CDD" id="cd11296">
    <property type="entry name" value="O-FucT_like"/>
    <property type="match status" value="1"/>
</dbReference>
<evidence type="ECO:0000256" key="1">
    <source>
        <dbReference type="ARBA" id="ARBA00022679"/>
    </source>
</evidence>
<sequence length="411" mass="46572">MGISVPPTSPWEPSVAKQGSPTSYFRENLRNDTFYITSWANAGLTNEFLSYIHLIYLGYISNRVPIVPPFVPDEHIPWTAGSLQFGSVFNLTRVRSHLRLPVLDWSDVKTLPSLSSPEHSYLNPNVEAIGCWSTRVRTEPNPINAQNTERLLGLDVSYTRVPQFTRLYPHDAGDSNVVFHGLSATITPNHPFESPETYPLMSASPSGSRLAPDEHLSCYDFLYYATSGVSDLEWRFRWSPSWRQVGTHLHFTDDLVALAREYVRRAFGHPPNQPLPPLITVHIRRGDFVNQCWDGRPCLIETEKFAQAVAAIQQELSDYKGIDVSHVLVSSDETDPEFWKNMTAYGWNFIDHSKEMTSVRFGDWYPPLIDQVALTFGAGFVGTDRSTFSALAGWRTEDWNDGISRLVTRED</sequence>
<evidence type="ECO:0000256" key="2">
    <source>
        <dbReference type="ARBA" id="ARBA00023253"/>
    </source>
</evidence>
<dbReference type="GO" id="GO:0016740">
    <property type="term" value="F:transferase activity"/>
    <property type="evidence" value="ECO:0007669"/>
    <property type="project" value="UniProtKB-KW"/>
</dbReference>
<name>A0A5C3KYG1_COPMA</name>
<evidence type="ECO:0000313" key="4">
    <source>
        <dbReference type="EMBL" id="TFK25220.1"/>
    </source>
</evidence>
<protein>
    <recommendedName>
        <fullName evidence="6">GDP-fucose protein O-fucosyltransferase</fullName>
    </recommendedName>
</protein>
<dbReference type="GO" id="GO:0006004">
    <property type="term" value="P:fucose metabolic process"/>
    <property type="evidence" value="ECO:0007669"/>
    <property type="project" value="UniProtKB-KW"/>
</dbReference>
<keyword evidence="2" id="KW-0294">Fucose metabolism</keyword>
<gene>
    <name evidence="4" type="ORF">FA15DRAFT_703919</name>
</gene>
<dbReference type="Pfam" id="PF10250">
    <property type="entry name" value="O-FucT"/>
    <property type="match status" value="1"/>
</dbReference>
<proteinExistence type="predicted"/>
<dbReference type="AlphaFoldDB" id="A0A5C3KYG1"/>
<dbReference type="Proteomes" id="UP000307440">
    <property type="component" value="Unassembled WGS sequence"/>
</dbReference>